<evidence type="ECO:0000313" key="5">
    <source>
        <dbReference type="Proteomes" id="UP001320898"/>
    </source>
</evidence>
<sequence>MERRLENRIAVVTGASRGIGRAAAIALAREGAHIIAIARTTGALEELDDEIRKAGSSATLVPFSLADMAAIDRLGGAIHKRWGKLDILVGNAGIAGALTPVGHIRAKDWDEAIAVNLTANWRLIRSLDPLMRQSDAARAVFVTSGLAHMGQPYHSAYAASKAGLELLARTYAAEVEQFGIKVNLFGPGRVFTRMQQMLFRGQDLSDLPKPEDVAPAIVEMVLPAQTHNGLIYSFPQKTWLRPQPPAPIDG</sequence>
<dbReference type="InterPro" id="IPR036291">
    <property type="entry name" value="NAD(P)-bd_dom_sf"/>
</dbReference>
<dbReference type="InterPro" id="IPR020904">
    <property type="entry name" value="Sc_DH/Rdtase_CS"/>
</dbReference>
<dbReference type="EMBL" id="JALIDZ010000006">
    <property type="protein sequence ID" value="MCT8973198.1"/>
    <property type="molecule type" value="Genomic_DNA"/>
</dbReference>
<dbReference type="PANTHER" id="PTHR44196:SF1">
    <property type="entry name" value="DEHYDROGENASE_REDUCTASE SDR FAMILY MEMBER 7B"/>
    <property type="match status" value="1"/>
</dbReference>
<dbReference type="PANTHER" id="PTHR44196">
    <property type="entry name" value="DEHYDROGENASE/REDUCTASE SDR FAMILY MEMBER 7B"/>
    <property type="match status" value="1"/>
</dbReference>
<evidence type="ECO:0000313" key="4">
    <source>
        <dbReference type="EMBL" id="MCT8973198.1"/>
    </source>
</evidence>
<dbReference type="PRINTS" id="PR00080">
    <property type="entry name" value="SDRFAMILY"/>
</dbReference>
<dbReference type="RefSeq" id="WP_261616777.1">
    <property type="nucleotide sequence ID" value="NZ_JALIDZ010000006.1"/>
</dbReference>
<reference evidence="4 5" key="1">
    <citation type="submission" date="2022-04" db="EMBL/GenBank/DDBJ databases">
        <authorList>
            <person name="Ye Y.-Q."/>
            <person name="Du Z.-J."/>
        </authorList>
    </citation>
    <scope>NUCLEOTIDE SEQUENCE [LARGE SCALE GENOMIC DNA]</scope>
    <source>
        <strain evidence="4 5">A6E488</strain>
    </source>
</reference>
<dbReference type="PROSITE" id="PS00061">
    <property type="entry name" value="ADH_SHORT"/>
    <property type="match status" value="1"/>
</dbReference>
<dbReference type="GO" id="GO:0016491">
    <property type="term" value="F:oxidoreductase activity"/>
    <property type="evidence" value="ECO:0007669"/>
    <property type="project" value="UniProtKB-KW"/>
</dbReference>
<evidence type="ECO:0000256" key="1">
    <source>
        <dbReference type="ARBA" id="ARBA00006484"/>
    </source>
</evidence>
<protein>
    <submittedName>
        <fullName evidence="4">SDR family oxidoreductase</fullName>
    </submittedName>
</protein>
<name>A0AAW5R3G8_9HYPH</name>
<comment type="similarity">
    <text evidence="1 3">Belongs to the short-chain dehydrogenases/reductases (SDR) family.</text>
</comment>
<accession>A0AAW5R3G8</accession>
<evidence type="ECO:0000256" key="2">
    <source>
        <dbReference type="ARBA" id="ARBA00023002"/>
    </source>
</evidence>
<dbReference type="AlphaFoldDB" id="A0AAW5R3G8"/>
<comment type="caution">
    <text evidence="4">The sequence shown here is derived from an EMBL/GenBank/DDBJ whole genome shotgun (WGS) entry which is preliminary data.</text>
</comment>
<dbReference type="CDD" id="cd05233">
    <property type="entry name" value="SDR_c"/>
    <property type="match status" value="1"/>
</dbReference>
<dbReference type="Pfam" id="PF00106">
    <property type="entry name" value="adh_short"/>
    <property type="match status" value="1"/>
</dbReference>
<evidence type="ECO:0000256" key="3">
    <source>
        <dbReference type="RuleBase" id="RU000363"/>
    </source>
</evidence>
<keyword evidence="2" id="KW-0560">Oxidoreductase</keyword>
<organism evidence="4 5">
    <name type="scientific">Microbaculum marinisediminis</name>
    <dbReference type="NCBI Taxonomy" id="2931392"/>
    <lineage>
        <taxon>Bacteria</taxon>
        <taxon>Pseudomonadati</taxon>
        <taxon>Pseudomonadota</taxon>
        <taxon>Alphaproteobacteria</taxon>
        <taxon>Hyphomicrobiales</taxon>
        <taxon>Tepidamorphaceae</taxon>
        <taxon>Microbaculum</taxon>
    </lineage>
</organism>
<dbReference type="PRINTS" id="PR00081">
    <property type="entry name" value="GDHRDH"/>
</dbReference>
<dbReference type="GO" id="GO:0016020">
    <property type="term" value="C:membrane"/>
    <property type="evidence" value="ECO:0007669"/>
    <property type="project" value="TreeGrafter"/>
</dbReference>
<gene>
    <name evidence="4" type="ORF">MUB46_15145</name>
</gene>
<dbReference type="SUPFAM" id="SSF51735">
    <property type="entry name" value="NAD(P)-binding Rossmann-fold domains"/>
    <property type="match status" value="1"/>
</dbReference>
<dbReference type="InterPro" id="IPR002347">
    <property type="entry name" value="SDR_fam"/>
</dbReference>
<dbReference type="Gene3D" id="3.40.50.720">
    <property type="entry name" value="NAD(P)-binding Rossmann-like Domain"/>
    <property type="match status" value="1"/>
</dbReference>
<proteinExistence type="inferred from homology"/>
<dbReference type="Proteomes" id="UP001320898">
    <property type="component" value="Unassembled WGS sequence"/>
</dbReference>
<keyword evidence="5" id="KW-1185">Reference proteome</keyword>